<evidence type="ECO:0000256" key="7">
    <source>
        <dbReference type="SAM" id="Phobius"/>
    </source>
</evidence>
<feature type="non-terminal residue" evidence="11">
    <location>
        <position position="1"/>
    </location>
</feature>
<keyword evidence="4 7" id="KW-1133">Transmembrane helix</keyword>
<evidence type="ECO:0000256" key="6">
    <source>
        <dbReference type="SAM" id="MobiDB-lite"/>
    </source>
</evidence>
<feature type="transmembrane region" description="Helical" evidence="7">
    <location>
        <begin position="78"/>
        <end position="96"/>
    </location>
</feature>
<dbReference type="GO" id="GO:0008381">
    <property type="term" value="F:mechanosensitive monoatomic ion channel activity"/>
    <property type="evidence" value="ECO:0007669"/>
    <property type="project" value="InterPro"/>
</dbReference>
<dbReference type="InterPro" id="IPR031334">
    <property type="entry name" value="Piezo_cap_dom"/>
</dbReference>
<feature type="transmembrane region" description="Helical" evidence="7">
    <location>
        <begin position="477"/>
        <end position="501"/>
    </location>
</feature>
<evidence type="ECO:0000256" key="2">
    <source>
        <dbReference type="ARBA" id="ARBA00007821"/>
    </source>
</evidence>
<dbReference type="Proteomes" id="UP000571324">
    <property type="component" value="Unassembled WGS sequence"/>
</dbReference>
<dbReference type="PANTHER" id="PTHR47049">
    <property type="entry name" value="PIEZO-TYPE MECHANOSENSITIVE ION CHANNEL HOMOLOG"/>
    <property type="match status" value="1"/>
</dbReference>
<keyword evidence="12" id="KW-1185">Reference proteome</keyword>
<keyword evidence="5 7" id="KW-0472">Membrane</keyword>
<reference evidence="11 12" key="1">
    <citation type="submission" date="2019-09" db="EMBL/GenBank/DDBJ databases">
        <title>Bird 10,000 Genomes (B10K) Project - Family phase.</title>
        <authorList>
            <person name="Zhang G."/>
        </authorList>
    </citation>
    <scope>NUCLEOTIDE SEQUENCE [LARGE SCALE GENOMIC DNA]</scope>
    <source>
        <strain evidence="11">B10K-DU-029-52</strain>
    </source>
</reference>
<feature type="domain" description="Piezo non-specific cation channel cap" evidence="8">
    <location>
        <begin position="618"/>
        <end position="787"/>
    </location>
</feature>
<name>A0A7K6DP44_9PASS</name>
<feature type="region of interest" description="Disordered" evidence="6">
    <location>
        <begin position="155"/>
        <end position="180"/>
    </location>
</feature>
<dbReference type="Pfam" id="PF12166">
    <property type="entry name" value="Piezo_cap"/>
    <property type="match status" value="2"/>
</dbReference>
<feature type="transmembrane region" description="Helical" evidence="7">
    <location>
        <begin position="307"/>
        <end position="326"/>
    </location>
</feature>
<feature type="transmembrane region" description="Helical" evidence="7">
    <location>
        <begin position="14"/>
        <end position="32"/>
    </location>
</feature>
<feature type="transmembrane region" description="Helical" evidence="7">
    <location>
        <begin position="39"/>
        <end position="66"/>
    </location>
</feature>
<feature type="domain" description="Piezo THU9 and anchor" evidence="10">
    <location>
        <begin position="262"/>
        <end position="499"/>
    </location>
</feature>
<feature type="compositionally biased region" description="Low complexity" evidence="6">
    <location>
        <begin position="213"/>
        <end position="227"/>
    </location>
</feature>
<dbReference type="GO" id="GO:0016020">
    <property type="term" value="C:membrane"/>
    <property type="evidence" value="ECO:0007669"/>
    <property type="project" value="UniProtKB-SubCell"/>
</dbReference>
<dbReference type="EMBL" id="VZRL01006198">
    <property type="protein sequence ID" value="NWV28636.1"/>
    <property type="molecule type" value="Genomic_DNA"/>
</dbReference>
<evidence type="ECO:0000313" key="11">
    <source>
        <dbReference type="EMBL" id="NWV28636.1"/>
    </source>
</evidence>
<dbReference type="Pfam" id="PF24874">
    <property type="entry name" value="Piezo_THU9_anchor"/>
    <property type="match status" value="1"/>
</dbReference>
<organism evidence="11 12">
    <name type="scientific">Origma solitaria</name>
    <dbReference type="NCBI Taxonomy" id="720586"/>
    <lineage>
        <taxon>Eukaryota</taxon>
        <taxon>Metazoa</taxon>
        <taxon>Chordata</taxon>
        <taxon>Craniata</taxon>
        <taxon>Vertebrata</taxon>
        <taxon>Euteleostomi</taxon>
        <taxon>Archelosauria</taxon>
        <taxon>Archosauria</taxon>
        <taxon>Dinosauria</taxon>
        <taxon>Saurischia</taxon>
        <taxon>Theropoda</taxon>
        <taxon>Coelurosauria</taxon>
        <taxon>Aves</taxon>
        <taxon>Neognathae</taxon>
        <taxon>Neoaves</taxon>
        <taxon>Telluraves</taxon>
        <taxon>Australaves</taxon>
        <taxon>Passeriformes</taxon>
        <taxon>Meliphagoidea</taxon>
        <taxon>Acanthizidae</taxon>
        <taxon>Origma</taxon>
    </lineage>
</organism>
<evidence type="ECO:0000256" key="1">
    <source>
        <dbReference type="ARBA" id="ARBA00004141"/>
    </source>
</evidence>
<evidence type="ECO:0000259" key="9">
    <source>
        <dbReference type="Pfam" id="PF23188"/>
    </source>
</evidence>
<dbReference type="PANTHER" id="PTHR47049:SF6">
    <property type="entry name" value="PIEZO-TYPE MECHANOSENSITIVE ION CHANNEL COMPONENT"/>
    <property type="match status" value="1"/>
</dbReference>
<evidence type="ECO:0000259" key="8">
    <source>
        <dbReference type="Pfam" id="PF12166"/>
    </source>
</evidence>
<dbReference type="InterPro" id="IPR027272">
    <property type="entry name" value="Piezo"/>
</dbReference>
<dbReference type="InterPro" id="IPR056768">
    <property type="entry name" value="THU_Piezo"/>
</dbReference>
<feature type="transmembrane region" description="Helical" evidence="7">
    <location>
        <begin position="401"/>
        <end position="417"/>
    </location>
</feature>
<comment type="similarity">
    <text evidence="2">Belongs to the PIEZO (TC 1.A.75) family.</text>
</comment>
<dbReference type="InterPro" id="IPR056770">
    <property type="entry name" value="Piezo_THU9_anchor"/>
</dbReference>
<evidence type="ECO:0000259" key="10">
    <source>
        <dbReference type="Pfam" id="PF24874"/>
    </source>
</evidence>
<evidence type="ECO:0000256" key="4">
    <source>
        <dbReference type="ARBA" id="ARBA00022989"/>
    </source>
</evidence>
<feature type="region of interest" description="Disordered" evidence="6">
    <location>
        <begin position="205"/>
        <end position="232"/>
    </location>
</feature>
<evidence type="ECO:0000256" key="5">
    <source>
        <dbReference type="ARBA" id="ARBA00023136"/>
    </source>
</evidence>
<feature type="non-terminal residue" evidence="11">
    <location>
        <position position="789"/>
    </location>
</feature>
<keyword evidence="3 7" id="KW-0812">Transmembrane</keyword>
<comment type="subcellular location">
    <subcellularLocation>
        <location evidence="1">Membrane</location>
        <topology evidence="1">Multi-pass membrane protein</topology>
    </subcellularLocation>
</comment>
<feature type="transmembrane region" description="Helical" evidence="7">
    <location>
        <begin position="437"/>
        <end position="456"/>
    </location>
</feature>
<feature type="domain" description="Piezo transmembrane helical unit" evidence="9">
    <location>
        <begin position="34"/>
        <end position="154"/>
    </location>
</feature>
<feature type="transmembrane region" description="Helical" evidence="7">
    <location>
        <begin position="335"/>
        <end position="357"/>
    </location>
</feature>
<protein>
    <submittedName>
        <fullName evidence="11">PIEZ2 protein</fullName>
    </submittedName>
</protein>
<dbReference type="Pfam" id="PF23188">
    <property type="entry name" value="THU_Piezo1"/>
    <property type="match status" value="1"/>
</dbReference>
<feature type="transmembrane region" description="Helical" evidence="7">
    <location>
        <begin position="264"/>
        <end position="287"/>
    </location>
</feature>
<feature type="domain" description="Piezo non-specific cation channel cap" evidence="8">
    <location>
        <begin position="537"/>
        <end position="600"/>
    </location>
</feature>
<evidence type="ECO:0000256" key="3">
    <source>
        <dbReference type="ARBA" id="ARBA00022692"/>
    </source>
</evidence>
<sequence length="789" mass="91199">RMFHDDELEESEKFYVGQPRVLLLIYALYNTLVARSEMVCYFVIILNHMISASMITLVLPILIFLWAMLSVPRPSKRFWMTAIVYTEVAIVIKYFFQFGFFPWNKHVDYTKDKPYHPPNIIGIEKKEGYVHYDLVQLLALFFHRSILKCHGLWDEDEKGDSSSNKEDTDDELSLTGGRRDSSASLKSVNLAASVESIHVHFPEQQTAIRRKSSSSISQLSHRSSFSSHRSKRGKCHGMTLQVYVPIRQFFYNLIHPDYSAVTDVYVLMFLADTVDFIIIVFGFWAFGKHSAAADITSSLSEDQVPEAFLVMVLIQFGTMVVDRALYLKKTVMGKVIFQVILVFGIHFWMFFILPGVTERKFSQNTVAQLWYFVKCVYFGLSAYQIRCGYPTRVLGNFLTKSYNYVNLFLFQGFRLVPFLTELRAVMDWVWTDTTLSLSSWICVEDIYAHIFILKCWRESEKRYPQPRGQKKKKVVKYGMGGMIIVLLICIVWFPLLFMSLIKSVAGITNKPLDVSITITLGGYQPIFTMSAQQNQLKDLEPHEFNELLKSYQGNTAALQFLEGYGREDITRADLEGNSNSLWTISPPSRQKMIQGLRDLSADFRVKNMKYLISPFFSRTLEEVYPYYIKAPSDSLAKPIKQLLKGMYCKWENITVSLVKNVSEEGVREWWVLNQLRKNQETSQESLELFIFSDKVSPPSLGFLAGYGIMGLYASVVLVIGKFVREFFSGISHSIMFEELPNVDRILKLCTDIFLVRETGELELEEDLYAKLIFLYRSPETMIKWTREKT</sequence>
<proteinExistence type="inferred from homology"/>
<dbReference type="OrthoDB" id="303066at2759"/>
<evidence type="ECO:0000313" key="12">
    <source>
        <dbReference type="Proteomes" id="UP000571324"/>
    </source>
</evidence>
<feature type="transmembrane region" description="Helical" evidence="7">
    <location>
        <begin position="700"/>
        <end position="723"/>
    </location>
</feature>
<gene>
    <name evidence="11" type="primary">Piezo2_0</name>
    <name evidence="11" type="ORF">ORISOL_R00887</name>
</gene>
<feature type="transmembrane region" description="Helical" evidence="7">
    <location>
        <begin position="369"/>
        <end position="389"/>
    </location>
</feature>
<dbReference type="AlphaFoldDB" id="A0A7K6DP44"/>
<accession>A0A7K6DP44</accession>
<comment type="caution">
    <text evidence="11">The sequence shown here is derived from an EMBL/GenBank/DDBJ whole genome shotgun (WGS) entry which is preliminary data.</text>
</comment>